<evidence type="ECO:0000256" key="2">
    <source>
        <dbReference type="ARBA" id="ARBA00022679"/>
    </source>
</evidence>
<dbReference type="GO" id="GO:0000166">
    <property type="term" value="F:nucleotide binding"/>
    <property type="evidence" value="ECO:0007669"/>
    <property type="project" value="UniProtKB-KW"/>
</dbReference>
<name>A0A7L8Y987_9VIRU</name>
<dbReference type="GO" id="GO:0003968">
    <property type="term" value="F:RNA-directed RNA polymerase activity"/>
    <property type="evidence" value="ECO:0007669"/>
    <property type="project" value="UniProtKB-KW"/>
</dbReference>
<protein>
    <submittedName>
        <fullName evidence="7">RNA-dependent RNA polymerase</fullName>
    </submittedName>
</protein>
<sequence>MLSISNIVTIFVLLRFQHRRRSKQTLNVPSYPVRNVTYEWYLRLAIPRNTPISETAIDYSRTLLAYIDLHTCYQLMITLDARKAKILERYTRINEPFALYQPIDPSSFPNDRLPSPGLRILPFRFHSIPAGFTLPEQGIEQPTYHDPNSPTLDLDTDLSGAPANQDIVKIIHEWFPFFEQFVDKYCRPPSYGPQAFIDFNKPTELISDPSPERENDILTVINSTFAIKPYRPLHFVDAQAAMTPLSTSAAYHDKFDPETLVISRKATPQIYAARQMSKGHHNNVMLNTFRLELHNIKVDLPSRDDLIHFFLKHPTQLFIRSQISLRDPQEPKKIRPVYAVDSRFLHIEKMLTTNFLAQMRNPECCVLHGLETFRGSMQFIDQIAHSFNFYVSLDWSSFDQRLPLSAIKCYYTRVLPSLLIISDGYFPSRGYENTAQPIDHFARKVFNILSFLYTWYRNMVFLSFDGYAYTRLNGGVPSGLLNTQSLDSFGNMYVLADCLLEFGFTTTETQGMIFFILGDDNIFFVNQPHARMIDFMDFLDTYALKRHGMVLSVLKSVYSKLRTQISILGYTNMYGMPIRPLGKLVAQLVYPERPVPEDKQWMHAARALGLAYAACGQDSSFHQLCFHVYRHFKPDYPVPSSQFRKWIKFTVREIINFETDAELTTFPEFPSLQEIRSLVSTYHGPFSETDKWPETLFEDTPPSDNLHTYTTLDEWLRTHPEFQFDSENYMPGYDAPDALSIAFSNLQI</sequence>
<keyword evidence="5" id="KW-0693">Viral RNA replication</keyword>
<keyword evidence="1 7" id="KW-0696">RNA-directed RNA polymerase</keyword>
<keyword evidence="2" id="KW-0808">Transferase</keyword>
<dbReference type="GO" id="GO:0006351">
    <property type="term" value="P:DNA-templated transcription"/>
    <property type="evidence" value="ECO:0007669"/>
    <property type="project" value="InterPro"/>
</dbReference>
<evidence type="ECO:0000259" key="6">
    <source>
        <dbReference type="Pfam" id="PF00680"/>
    </source>
</evidence>
<dbReference type="InterPro" id="IPR043502">
    <property type="entry name" value="DNA/RNA_pol_sf"/>
</dbReference>
<evidence type="ECO:0000256" key="4">
    <source>
        <dbReference type="ARBA" id="ARBA00022741"/>
    </source>
</evidence>
<keyword evidence="4" id="KW-0547">Nucleotide-binding</keyword>
<accession>A0A7L8Y987</accession>
<keyword evidence="3" id="KW-0548">Nucleotidyltransferase</keyword>
<dbReference type="Gene3D" id="3.30.70.270">
    <property type="match status" value="1"/>
</dbReference>
<gene>
    <name evidence="7" type="primary">RdRp</name>
</gene>
<dbReference type="SUPFAM" id="SSF56672">
    <property type="entry name" value="DNA/RNA polymerases"/>
    <property type="match status" value="1"/>
</dbReference>
<evidence type="ECO:0000313" key="7">
    <source>
        <dbReference type="EMBL" id="QOI17271.1"/>
    </source>
</evidence>
<dbReference type="EMBL" id="MT876194">
    <property type="protein sequence ID" value="QOI17271.1"/>
    <property type="molecule type" value="Genomic_RNA"/>
</dbReference>
<dbReference type="InterPro" id="IPR043128">
    <property type="entry name" value="Rev_trsase/Diguanyl_cyclase"/>
</dbReference>
<evidence type="ECO:0000256" key="3">
    <source>
        <dbReference type="ARBA" id="ARBA00022695"/>
    </source>
</evidence>
<dbReference type="InterPro" id="IPR001205">
    <property type="entry name" value="RNA-dir_pol_C"/>
</dbReference>
<proteinExistence type="predicted"/>
<dbReference type="Pfam" id="PF00680">
    <property type="entry name" value="RdRP_1"/>
    <property type="match status" value="1"/>
</dbReference>
<reference evidence="7" key="1">
    <citation type="journal article" date="2021" name="Virology (Lond)">
        <title>Novel and diverse mycoviruses co-inhabiting the hypogeous ectomycorrhizal fungus Picoa juniperi.</title>
        <authorList>
            <person name="Sahin E."/>
            <person name="Keskin E."/>
            <person name="Akata I."/>
        </authorList>
    </citation>
    <scope>NUCLEOTIDE SEQUENCE</scope>
    <source>
        <strain evidence="7">ANK_VIR-93</strain>
    </source>
</reference>
<evidence type="ECO:0000256" key="1">
    <source>
        <dbReference type="ARBA" id="ARBA00022484"/>
    </source>
</evidence>
<organism evidence="7">
    <name type="scientific">Picoa juniperi partitivirus 2</name>
    <dbReference type="NCBI Taxonomy" id="2778513"/>
    <lineage>
        <taxon>Viruses</taxon>
        <taxon>Riboviria</taxon>
        <taxon>Orthornavirae</taxon>
        <taxon>Pisuviricota</taxon>
        <taxon>Duplopiviricetes</taxon>
        <taxon>Durnavirales</taxon>
        <taxon>Partitiviridae</taxon>
    </lineage>
</organism>
<feature type="domain" description="RNA-directed RNA polymerase C-terminal" evidence="6">
    <location>
        <begin position="330"/>
        <end position="530"/>
    </location>
</feature>
<evidence type="ECO:0000256" key="5">
    <source>
        <dbReference type="ARBA" id="ARBA00022953"/>
    </source>
</evidence>
<dbReference type="GO" id="GO:0003723">
    <property type="term" value="F:RNA binding"/>
    <property type="evidence" value="ECO:0007669"/>
    <property type="project" value="InterPro"/>
</dbReference>